<dbReference type="RefSeq" id="WP_121201634.1">
    <property type="nucleotide sequence ID" value="NZ_RBKU01000001.1"/>
</dbReference>
<evidence type="ECO:0000256" key="3">
    <source>
        <dbReference type="ARBA" id="ARBA00022692"/>
    </source>
</evidence>
<dbReference type="Proteomes" id="UP000268007">
    <property type="component" value="Unassembled WGS sequence"/>
</dbReference>
<evidence type="ECO:0000256" key="2">
    <source>
        <dbReference type="ARBA" id="ARBA00022475"/>
    </source>
</evidence>
<feature type="transmembrane region" description="Helical" evidence="6">
    <location>
        <begin position="411"/>
        <end position="431"/>
    </location>
</feature>
<dbReference type="EMBL" id="RBKU01000001">
    <property type="protein sequence ID" value="RKR85596.1"/>
    <property type="molecule type" value="Genomic_DNA"/>
</dbReference>
<dbReference type="PANTHER" id="PTHR30250:SF11">
    <property type="entry name" value="O-ANTIGEN TRANSPORTER-RELATED"/>
    <property type="match status" value="1"/>
</dbReference>
<accession>A0A495J9A3</accession>
<feature type="transmembrane region" description="Helical" evidence="6">
    <location>
        <begin position="155"/>
        <end position="178"/>
    </location>
</feature>
<feature type="transmembrane region" description="Helical" evidence="6">
    <location>
        <begin position="466"/>
        <end position="483"/>
    </location>
</feature>
<feature type="transmembrane region" description="Helical" evidence="6">
    <location>
        <begin position="198"/>
        <end position="218"/>
    </location>
</feature>
<keyword evidence="5 6" id="KW-0472">Membrane</keyword>
<evidence type="ECO:0000313" key="7">
    <source>
        <dbReference type="EMBL" id="RKR85596.1"/>
    </source>
</evidence>
<reference evidence="7 8" key="1">
    <citation type="submission" date="2018-10" db="EMBL/GenBank/DDBJ databases">
        <title>Genomic Encyclopedia of Archaeal and Bacterial Type Strains, Phase II (KMG-II): from individual species to whole genera.</title>
        <authorList>
            <person name="Goeker M."/>
        </authorList>
    </citation>
    <scope>NUCLEOTIDE SEQUENCE [LARGE SCALE GENOMIC DNA]</scope>
    <source>
        <strain evidence="7 8">DSM 18602</strain>
    </source>
</reference>
<feature type="transmembrane region" description="Helical" evidence="6">
    <location>
        <begin position="384"/>
        <end position="405"/>
    </location>
</feature>
<keyword evidence="8" id="KW-1185">Reference proteome</keyword>
<comment type="caution">
    <text evidence="7">The sequence shown here is derived from an EMBL/GenBank/DDBJ whole genome shotgun (WGS) entry which is preliminary data.</text>
</comment>
<protein>
    <submittedName>
        <fullName evidence="7">O-antigen/teichoic acid export membrane protein</fullName>
    </submittedName>
</protein>
<evidence type="ECO:0000256" key="1">
    <source>
        <dbReference type="ARBA" id="ARBA00004651"/>
    </source>
</evidence>
<organism evidence="7 8">
    <name type="scientific">Mucilaginibacter gracilis</name>
    <dbReference type="NCBI Taxonomy" id="423350"/>
    <lineage>
        <taxon>Bacteria</taxon>
        <taxon>Pseudomonadati</taxon>
        <taxon>Bacteroidota</taxon>
        <taxon>Sphingobacteriia</taxon>
        <taxon>Sphingobacteriales</taxon>
        <taxon>Sphingobacteriaceae</taxon>
        <taxon>Mucilaginibacter</taxon>
    </lineage>
</organism>
<name>A0A495J9A3_9SPHI</name>
<feature type="transmembrane region" description="Helical" evidence="6">
    <location>
        <begin position="83"/>
        <end position="109"/>
    </location>
</feature>
<evidence type="ECO:0000256" key="4">
    <source>
        <dbReference type="ARBA" id="ARBA00022989"/>
    </source>
</evidence>
<dbReference type="AlphaFoldDB" id="A0A495J9A3"/>
<dbReference type="InterPro" id="IPR002797">
    <property type="entry name" value="Polysacc_synth"/>
</dbReference>
<comment type="subcellular location">
    <subcellularLocation>
        <location evidence="1">Cell membrane</location>
        <topology evidence="1">Multi-pass membrane protein</topology>
    </subcellularLocation>
</comment>
<feature type="transmembrane region" description="Helical" evidence="6">
    <location>
        <begin position="318"/>
        <end position="337"/>
    </location>
</feature>
<dbReference type="PANTHER" id="PTHR30250">
    <property type="entry name" value="PST FAMILY PREDICTED COLANIC ACID TRANSPORTER"/>
    <property type="match status" value="1"/>
</dbReference>
<dbReference type="InterPro" id="IPR050833">
    <property type="entry name" value="Poly_Biosynth_Transport"/>
</dbReference>
<feature type="transmembrane region" description="Helical" evidence="6">
    <location>
        <begin position="12"/>
        <end position="32"/>
    </location>
</feature>
<keyword evidence="3 6" id="KW-0812">Transmembrane</keyword>
<keyword evidence="4 6" id="KW-1133">Transmembrane helix</keyword>
<feature type="transmembrane region" description="Helical" evidence="6">
    <location>
        <begin position="349"/>
        <end position="372"/>
    </location>
</feature>
<evidence type="ECO:0000313" key="8">
    <source>
        <dbReference type="Proteomes" id="UP000268007"/>
    </source>
</evidence>
<evidence type="ECO:0000256" key="5">
    <source>
        <dbReference type="ARBA" id="ARBA00023136"/>
    </source>
</evidence>
<feature type="transmembrane region" description="Helical" evidence="6">
    <location>
        <begin position="443"/>
        <end position="460"/>
    </location>
</feature>
<feature type="transmembrane region" description="Helical" evidence="6">
    <location>
        <begin position="52"/>
        <end position="71"/>
    </location>
</feature>
<feature type="transmembrane region" description="Helical" evidence="6">
    <location>
        <begin position="121"/>
        <end position="143"/>
    </location>
</feature>
<dbReference type="OrthoDB" id="9814608at2"/>
<sequence>MSTIKKFAGDTAIYGLSTIVQRLLSSILTPLYTSAYAPKVYSIFSTMYSYASLLNAFLSFGMETTFFRYLNKYPDNKKQVYNNGFWVIFTVSICFLLLVMPFTHVIAGFITIGNNTSQQQFILFIKLFVGILVVDSWCVIPFAKLRADGRPMRYGVIKLINILVTVALNIILIFGIPYWIKHQLFGWEWFKGWYVEGWVAYAFISNLVSSIVTFLVLLPELLKLQLKFDKVMFKDMLMYSWPMLIANLSYIVNENFDKLLLGKLLSPNISEHEVGVYSACARISIFLSLFIQAFRMGAEPFFFSHAKNKNAANTYARIMDYFVIAMCLMFVGVIGNIQILKYYVSNRSYWVGLNVVPPLLLGYVCLGIYTNLSVWYKLSDQTRYALYISGIGAVATIVLNVIFIPQYSYMASAWISFAAYFIMMVLSYVWGQKNYPIPYNIKKNLAYIIASIVLVFLSFNVFNRNIFAGNALLLLFALITFYAERKQLMLIFKKK</sequence>
<proteinExistence type="predicted"/>
<dbReference type="Pfam" id="PF01943">
    <property type="entry name" value="Polysacc_synt"/>
    <property type="match status" value="1"/>
</dbReference>
<evidence type="ECO:0000256" key="6">
    <source>
        <dbReference type="SAM" id="Phobius"/>
    </source>
</evidence>
<dbReference type="GO" id="GO:0005886">
    <property type="term" value="C:plasma membrane"/>
    <property type="evidence" value="ECO:0007669"/>
    <property type="project" value="UniProtKB-SubCell"/>
</dbReference>
<keyword evidence="2" id="KW-1003">Cell membrane</keyword>
<gene>
    <name evidence="7" type="ORF">BDD43_5867</name>
</gene>